<protein>
    <submittedName>
        <fullName evidence="1">Class I SAM-dependent methyltransferase</fullName>
    </submittedName>
</protein>
<organism evidence="1 2">
    <name type="scientific">Filimonas effusa</name>
    <dbReference type="NCBI Taxonomy" id="2508721"/>
    <lineage>
        <taxon>Bacteria</taxon>
        <taxon>Pseudomonadati</taxon>
        <taxon>Bacteroidota</taxon>
        <taxon>Chitinophagia</taxon>
        <taxon>Chitinophagales</taxon>
        <taxon>Chitinophagaceae</taxon>
        <taxon>Filimonas</taxon>
    </lineage>
</organism>
<keyword evidence="1" id="KW-0489">Methyltransferase</keyword>
<dbReference type="RefSeq" id="WP_129001651.1">
    <property type="nucleotide sequence ID" value="NZ_SDHZ01000001.1"/>
</dbReference>
<name>A0A4Q1D9J7_9BACT</name>
<dbReference type="CDD" id="cd02440">
    <property type="entry name" value="AdoMet_MTases"/>
    <property type="match status" value="1"/>
</dbReference>
<proteinExistence type="predicted"/>
<dbReference type="Pfam" id="PF13489">
    <property type="entry name" value="Methyltransf_23"/>
    <property type="match status" value="1"/>
</dbReference>
<reference evidence="1 2" key="1">
    <citation type="submission" date="2019-01" db="EMBL/GenBank/DDBJ databases">
        <title>Filimonas sp. strain TTM-71.</title>
        <authorList>
            <person name="Chen W.-M."/>
        </authorList>
    </citation>
    <scope>NUCLEOTIDE SEQUENCE [LARGE SCALE GENOMIC DNA]</scope>
    <source>
        <strain evidence="1 2">TTM-71</strain>
    </source>
</reference>
<dbReference type="EMBL" id="SDHZ01000001">
    <property type="protein sequence ID" value="RXK85900.1"/>
    <property type="molecule type" value="Genomic_DNA"/>
</dbReference>
<dbReference type="GO" id="GO:0008168">
    <property type="term" value="F:methyltransferase activity"/>
    <property type="evidence" value="ECO:0007669"/>
    <property type="project" value="UniProtKB-KW"/>
</dbReference>
<comment type="caution">
    <text evidence="1">The sequence shown here is derived from an EMBL/GenBank/DDBJ whole genome shotgun (WGS) entry which is preliminary data.</text>
</comment>
<keyword evidence="1" id="KW-0808">Transferase</keyword>
<dbReference type="AlphaFoldDB" id="A0A4Q1D9J7"/>
<keyword evidence="2" id="KW-1185">Reference proteome</keyword>
<dbReference type="SUPFAM" id="SSF53335">
    <property type="entry name" value="S-adenosyl-L-methionine-dependent methyltransferases"/>
    <property type="match status" value="1"/>
</dbReference>
<dbReference type="Proteomes" id="UP000290545">
    <property type="component" value="Unassembled WGS sequence"/>
</dbReference>
<dbReference type="InterPro" id="IPR029063">
    <property type="entry name" value="SAM-dependent_MTases_sf"/>
</dbReference>
<dbReference type="PANTHER" id="PTHR43861">
    <property type="entry name" value="TRANS-ACONITATE 2-METHYLTRANSFERASE-RELATED"/>
    <property type="match status" value="1"/>
</dbReference>
<accession>A0A4Q1D9J7</accession>
<sequence length="291" mass="33827">MNSPLCPICNICLDLKYELKYNVYVCRECKLLHADAKFEYSFESDLESGARDIGLKQLRLKNFATIIDVLKKNAGERDENLSGLEIGSGNGWWLHVCKQNGLDCIGIEPERIYESYHKEKNLNVVYGFYPDVSPAKKEGYDFIIFNDVFEHIPDINALLISLRKDLKQDGVLILNLPMSNGFFFRMATFLHNIGVSKPLTRMWQFNFHSPHMNYFNPDNLRLLLNSYGFTAEESLRLDTLDMEHTKERIMADRAVSRLKAWCMASLLRFLKPIIDRSESDIRVFFFKQKAK</sequence>
<dbReference type="Gene3D" id="3.40.50.150">
    <property type="entry name" value="Vaccinia Virus protein VP39"/>
    <property type="match status" value="1"/>
</dbReference>
<evidence type="ECO:0000313" key="2">
    <source>
        <dbReference type="Proteomes" id="UP000290545"/>
    </source>
</evidence>
<dbReference type="GO" id="GO:0032259">
    <property type="term" value="P:methylation"/>
    <property type="evidence" value="ECO:0007669"/>
    <property type="project" value="UniProtKB-KW"/>
</dbReference>
<gene>
    <name evidence="1" type="ORF">ESB13_03565</name>
</gene>
<evidence type="ECO:0000313" key="1">
    <source>
        <dbReference type="EMBL" id="RXK85900.1"/>
    </source>
</evidence>
<dbReference type="OrthoDB" id="9815644at2"/>